<dbReference type="SUPFAM" id="SSF54373">
    <property type="entry name" value="FAD-linked reductases, C-terminal domain"/>
    <property type="match status" value="1"/>
</dbReference>
<keyword evidence="5" id="KW-0285">Flavoprotein</keyword>
<evidence type="ECO:0000256" key="9">
    <source>
        <dbReference type="ARBA" id="ARBA00023002"/>
    </source>
</evidence>
<evidence type="ECO:0000313" key="19">
    <source>
        <dbReference type="Proteomes" id="UP000094412"/>
    </source>
</evidence>
<dbReference type="EMBL" id="MDEO01000033">
    <property type="protein sequence ID" value="OCX16355.1"/>
    <property type="molecule type" value="Genomic_DNA"/>
</dbReference>
<evidence type="ECO:0000256" key="6">
    <source>
        <dbReference type="ARBA" id="ARBA00022643"/>
    </source>
</evidence>
<comment type="cofactor">
    <cofactor evidence="1">
        <name>FMN</name>
        <dbReference type="ChEBI" id="CHEBI:58210"/>
    </cofactor>
</comment>
<dbReference type="GO" id="GO:0000166">
    <property type="term" value="F:nucleotide binding"/>
    <property type="evidence" value="ECO:0007669"/>
    <property type="project" value="UniProtKB-KW"/>
</dbReference>
<keyword evidence="19" id="KW-1185">Reference proteome</keyword>
<evidence type="ECO:0000256" key="4">
    <source>
        <dbReference type="ARBA" id="ARBA00022490"/>
    </source>
</evidence>
<evidence type="ECO:0000256" key="15">
    <source>
        <dbReference type="ARBA" id="ARBA00047316"/>
    </source>
</evidence>
<evidence type="ECO:0000313" key="18">
    <source>
        <dbReference type="EMBL" id="OCX16355.1"/>
    </source>
</evidence>
<keyword evidence="4" id="KW-0963">Cytoplasm</keyword>
<gene>
    <name evidence="18" type="ORF">QV13_16110</name>
</gene>
<dbReference type="GO" id="GO:0008115">
    <property type="term" value="F:sarcosine oxidase activity"/>
    <property type="evidence" value="ECO:0007669"/>
    <property type="project" value="InterPro"/>
</dbReference>
<comment type="subcellular location">
    <subcellularLocation>
        <location evidence="3">Cytoplasm</location>
    </subcellularLocation>
</comment>
<evidence type="ECO:0000256" key="5">
    <source>
        <dbReference type="ARBA" id="ARBA00022630"/>
    </source>
</evidence>
<evidence type="ECO:0000256" key="3">
    <source>
        <dbReference type="ARBA" id="ARBA00004496"/>
    </source>
</evidence>
<dbReference type="InterPro" id="IPR006076">
    <property type="entry name" value="FAD-dep_OxRdtase"/>
</dbReference>
<dbReference type="SUPFAM" id="SSF51905">
    <property type="entry name" value="FAD/NAD(P)-binding domain"/>
    <property type="match status" value="1"/>
</dbReference>
<evidence type="ECO:0000256" key="13">
    <source>
        <dbReference type="ARBA" id="ARBA00044216"/>
    </source>
</evidence>
<evidence type="ECO:0000259" key="17">
    <source>
        <dbReference type="PROSITE" id="PS50206"/>
    </source>
</evidence>
<dbReference type="PROSITE" id="PS50206">
    <property type="entry name" value="RHODANESE_3"/>
    <property type="match status" value="1"/>
</dbReference>
<comment type="cofactor">
    <cofactor evidence="2">
        <name>FAD</name>
        <dbReference type="ChEBI" id="CHEBI:57692"/>
    </cofactor>
</comment>
<dbReference type="STRING" id="1566387.QV13_16110"/>
<dbReference type="Gene3D" id="3.50.50.60">
    <property type="entry name" value="FAD/NAD(P)-binding domain"/>
    <property type="match status" value="1"/>
</dbReference>
<dbReference type="PANTHER" id="PTHR13847:SF287">
    <property type="entry name" value="FAD-DEPENDENT OXIDOREDUCTASE DOMAIN-CONTAINING PROTEIN 1"/>
    <property type="match status" value="1"/>
</dbReference>
<evidence type="ECO:0000256" key="10">
    <source>
        <dbReference type="ARBA" id="ARBA00043973"/>
    </source>
</evidence>
<evidence type="ECO:0000256" key="11">
    <source>
        <dbReference type="ARBA" id="ARBA00044044"/>
    </source>
</evidence>
<evidence type="ECO:0000256" key="2">
    <source>
        <dbReference type="ARBA" id="ARBA00001974"/>
    </source>
</evidence>
<comment type="similarity">
    <text evidence="10">Belongs to the SoxB family.</text>
</comment>
<evidence type="ECO:0000256" key="8">
    <source>
        <dbReference type="ARBA" id="ARBA00022827"/>
    </source>
</evidence>
<dbReference type="Proteomes" id="UP000094412">
    <property type="component" value="Unassembled WGS sequence"/>
</dbReference>
<feature type="domain" description="Rhodanese" evidence="17">
    <location>
        <begin position="35"/>
        <end position="79"/>
    </location>
</feature>
<dbReference type="Pfam" id="PF01266">
    <property type="entry name" value="DAO"/>
    <property type="match status" value="1"/>
</dbReference>
<dbReference type="PANTHER" id="PTHR13847">
    <property type="entry name" value="SARCOSINE DEHYDROGENASE-RELATED"/>
    <property type="match status" value="1"/>
</dbReference>
<dbReference type="EC" id="1.5.3.24" evidence="11"/>
<keyword evidence="6" id="KW-0288">FMN</keyword>
<organism evidence="18 19">
    <name type="scientific">Mesorhizobium hungaricum</name>
    <dbReference type="NCBI Taxonomy" id="1566387"/>
    <lineage>
        <taxon>Bacteria</taxon>
        <taxon>Pseudomonadati</taxon>
        <taxon>Pseudomonadota</taxon>
        <taxon>Alphaproteobacteria</taxon>
        <taxon>Hyphomicrobiales</taxon>
        <taxon>Phyllobacteriaceae</taxon>
        <taxon>Mesorhizobium</taxon>
    </lineage>
</organism>
<comment type="catalytic activity">
    <reaction evidence="15">
        <text>sarcosine + O2 + H2O = formaldehyde + glycine + H2O2</text>
        <dbReference type="Rhea" id="RHEA:13313"/>
        <dbReference type="ChEBI" id="CHEBI:15377"/>
        <dbReference type="ChEBI" id="CHEBI:15379"/>
        <dbReference type="ChEBI" id="CHEBI:16240"/>
        <dbReference type="ChEBI" id="CHEBI:16842"/>
        <dbReference type="ChEBI" id="CHEBI:57305"/>
        <dbReference type="ChEBI" id="CHEBI:57433"/>
    </reaction>
</comment>
<dbReference type="InterPro" id="IPR006278">
    <property type="entry name" value="SoxB"/>
</dbReference>
<dbReference type="InterPro" id="IPR001763">
    <property type="entry name" value="Rhodanese-like_dom"/>
</dbReference>
<sequence length="419" mass="45751">MAEYSAFSLLRNALSGNKDWKPAWRKPEPKASYDVIIIGGGGHGLSTAYYLAKEHGITNVAVVEKGYLGSGNVGRNTTAVRSNYLLPQNTRFYEHSMKLWENLSHDLNYNVMFSQRGVLNLAHTPAQFDDLARKGNAMRHLDVDAELMSVAEIKRLMPAIDISANARFPIVGGLMQPRAGTARHDAVAWGYARGADRRGVDILENCEVTGFLRDGDRITGVVTTRGEIRAKKVAVTAAGSTGRVMQLAGIDRLPIESHVLQAFVSESLKPFIDTVVTFGMGHFYMGQSDKGGLIYGGDLDGYNSYAQRGNLPIVEEVMSEMLALFPSLASARMLRSWAGVCDMSMDGTPIITTGPLPGMYLNCGWCYGGFKATPASGFCFAHTIARDEPHELNAAFTLDRFHRGILIDEKGQGATPRLH</sequence>
<name>A0A1C2DP09_9HYPH</name>
<dbReference type="InterPro" id="IPR036188">
    <property type="entry name" value="FAD/NAD-bd_sf"/>
</dbReference>
<accession>A0A1C2DP09</accession>
<dbReference type="Gene3D" id="3.30.9.10">
    <property type="entry name" value="D-Amino Acid Oxidase, subunit A, domain 2"/>
    <property type="match status" value="1"/>
</dbReference>
<evidence type="ECO:0000256" key="7">
    <source>
        <dbReference type="ARBA" id="ARBA00022741"/>
    </source>
</evidence>
<dbReference type="RefSeq" id="WP_024926799.1">
    <property type="nucleotide sequence ID" value="NZ_MDEO01000033.1"/>
</dbReference>
<evidence type="ECO:0000256" key="14">
    <source>
        <dbReference type="ARBA" id="ARBA00044295"/>
    </source>
</evidence>
<evidence type="ECO:0000256" key="16">
    <source>
        <dbReference type="ARBA" id="ARBA00048917"/>
    </source>
</evidence>
<keyword evidence="9" id="KW-0560">Oxidoreductase</keyword>
<comment type="caution">
    <text evidence="18">The sequence shown here is derived from an EMBL/GenBank/DDBJ whole genome shotgun (WGS) entry which is preliminary data.</text>
</comment>
<dbReference type="GO" id="GO:0046653">
    <property type="term" value="P:tetrahydrofolate metabolic process"/>
    <property type="evidence" value="ECO:0007669"/>
    <property type="project" value="InterPro"/>
</dbReference>
<dbReference type="GO" id="GO:0005737">
    <property type="term" value="C:cytoplasm"/>
    <property type="evidence" value="ECO:0007669"/>
    <property type="project" value="UniProtKB-SubCell"/>
</dbReference>
<reference evidence="18 19" key="1">
    <citation type="submission" date="2016-08" db="EMBL/GenBank/DDBJ databases">
        <title>Whole genome sequence of Mesorhizobium sp. strain UASWS1009 isolated from industrial sewage.</title>
        <authorList>
            <person name="Crovadore J."/>
            <person name="Calmin G."/>
            <person name="Chablais R."/>
            <person name="Cochard B."/>
            <person name="Lefort F."/>
        </authorList>
    </citation>
    <scope>NUCLEOTIDE SEQUENCE [LARGE SCALE GENOMIC DNA]</scope>
    <source>
        <strain evidence="18 19">UASWS1009</strain>
    </source>
</reference>
<dbReference type="AlphaFoldDB" id="A0A1C2DP09"/>
<evidence type="ECO:0000256" key="1">
    <source>
        <dbReference type="ARBA" id="ARBA00001917"/>
    </source>
</evidence>
<comment type="catalytic activity">
    <reaction evidence="16">
        <text>sarcosine + (6S)-5,6,7,8-tetrahydrofolate + O2 = (6R)-5,10-methylene-5,6,7,8-tetrahydrofolate + glycine + H2O2</text>
        <dbReference type="Rhea" id="RHEA:70455"/>
        <dbReference type="ChEBI" id="CHEBI:15379"/>
        <dbReference type="ChEBI" id="CHEBI:15636"/>
        <dbReference type="ChEBI" id="CHEBI:16240"/>
        <dbReference type="ChEBI" id="CHEBI:57305"/>
        <dbReference type="ChEBI" id="CHEBI:57433"/>
        <dbReference type="ChEBI" id="CHEBI:57453"/>
        <dbReference type="EC" id="1.5.3.24"/>
    </reaction>
</comment>
<protein>
    <recommendedName>
        <fullName evidence="12">Sarcosine oxidase subunit beta</fullName>
        <ecNumber evidence="11">1.5.3.24</ecNumber>
    </recommendedName>
    <alternativeName>
        <fullName evidence="13">Sarcosine oxidase (5,10-methylenetetrahydrofolate-forming) subunit beta</fullName>
    </alternativeName>
    <alternativeName>
        <fullName evidence="14">Tetrameric sarcosine oxidase subunit beta</fullName>
    </alternativeName>
</protein>
<evidence type="ECO:0000256" key="12">
    <source>
        <dbReference type="ARBA" id="ARBA00044150"/>
    </source>
</evidence>
<dbReference type="OrthoDB" id="9815989at2"/>
<dbReference type="NCBIfam" id="TIGR01373">
    <property type="entry name" value="soxB"/>
    <property type="match status" value="1"/>
</dbReference>
<keyword evidence="8" id="KW-0274">FAD</keyword>
<keyword evidence="7" id="KW-0547">Nucleotide-binding</keyword>
<proteinExistence type="inferred from homology"/>